<reference evidence="1 2" key="2">
    <citation type="submission" date="2009-01" db="EMBL/GenBank/DDBJ databases">
        <title>Draft genome sequence of Bacteroides cellulosilyticus (DSM 14838).</title>
        <authorList>
            <person name="Sudarsanam P."/>
            <person name="Ley R."/>
            <person name="Guruge J."/>
            <person name="Turnbaugh P.J."/>
            <person name="Mahowald M."/>
            <person name="Liep D."/>
            <person name="Gordon J."/>
        </authorList>
    </citation>
    <scope>NUCLEOTIDE SEQUENCE [LARGE SCALE GENOMIC DNA]</scope>
    <source>
        <strain evidence="1 2">DSM 14838</strain>
    </source>
</reference>
<dbReference type="Proteomes" id="UP000003711">
    <property type="component" value="Unassembled WGS sequence"/>
</dbReference>
<dbReference type="AlphaFoldDB" id="E2NIT5"/>
<protein>
    <submittedName>
        <fullName evidence="1">Uncharacterized protein</fullName>
    </submittedName>
</protein>
<comment type="caution">
    <text evidence="1">The sequence shown here is derived from an EMBL/GenBank/DDBJ whole genome shotgun (WGS) entry which is preliminary data.</text>
</comment>
<dbReference type="EMBL" id="ACCH01000322">
    <property type="protein sequence ID" value="EEF88168.1"/>
    <property type="molecule type" value="Genomic_DNA"/>
</dbReference>
<organism evidence="1 2">
    <name type="scientific">Bacteroides cellulosilyticus DSM 14838</name>
    <dbReference type="NCBI Taxonomy" id="537012"/>
    <lineage>
        <taxon>Bacteria</taxon>
        <taxon>Pseudomonadati</taxon>
        <taxon>Bacteroidota</taxon>
        <taxon>Bacteroidia</taxon>
        <taxon>Bacteroidales</taxon>
        <taxon>Bacteroidaceae</taxon>
        <taxon>Bacteroides</taxon>
    </lineage>
</organism>
<gene>
    <name evidence="1" type="ORF">BACCELL_04221</name>
</gene>
<evidence type="ECO:0000313" key="1">
    <source>
        <dbReference type="EMBL" id="EEF88168.1"/>
    </source>
</evidence>
<proteinExistence type="predicted"/>
<evidence type="ECO:0000313" key="2">
    <source>
        <dbReference type="Proteomes" id="UP000003711"/>
    </source>
</evidence>
<reference evidence="1 2" key="1">
    <citation type="submission" date="2008-12" db="EMBL/GenBank/DDBJ databases">
        <authorList>
            <person name="Fulton L."/>
            <person name="Clifton S."/>
            <person name="Fulton B."/>
            <person name="Xu J."/>
            <person name="Minx P."/>
            <person name="Pepin K.H."/>
            <person name="Johnson M."/>
            <person name="Bhonagiri V."/>
            <person name="Nash W.E."/>
            <person name="Mardis E.R."/>
            <person name="Wilson R.K."/>
        </authorList>
    </citation>
    <scope>NUCLEOTIDE SEQUENCE [LARGE SCALE GENOMIC DNA]</scope>
    <source>
        <strain evidence="1 2">DSM 14838</strain>
    </source>
</reference>
<dbReference type="HOGENOM" id="CLU_3149248_0_0_10"/>
<sequence length="48" mass="5325">MPVAADLSRCIPFASAFCHRMALYKQVALFNTVRADKFPASAIPTRKL</sequence>
<accession>E2NIT5</accession>
<name>E2NIT5_9BACE</name>